<name>A0A7W9FWW6_BREVE</name>
<reference evidence="2 3" key="1">
    <citation type="submission" date="2020-08" db="EMBL/GenBank/DDBJ databases">
        <title>Functional genomics of gut bacteria from endangered species of beetles.</title>
        <authorList>
            <person name="Carlos-Shanley C."/>
        </authorList>
    </citation>
    <scope>NUCLEOTIDE SEQUENCE [LARGE SCALE GENOMIC DNA]</scope>
    <source>
        <strain evidence="2 3">S00192</strain>
    </source>
</reference>
<sequence length="109" mass="11831">MPPELPSPIADYVEANARLDLDGMVKTFAAEAVLLDNGKRFKGHAEIRALLKTMVIDLKAIFTPDAVRHEGPAVVMEGPAHGDFPGSPIRFTYRVELDGDVIKAMEVSA</sequence>
<organism evidence="2 3">
    <name type="scientific">Brevundimonas vesicularis</name>
    <name type="common">Pseudomonas vesicularis</name>
    <dbReference type="NCBI Taxonomy" id="41276"/>
    <lineage>
        <taxon>Bacteria</taxon>
        <taxon>Pseudomonadati</taxon>
        <taxon>Pseudomonadota</taxon>
        <taxon>Alphaproteobacteria</taxon>
        <taxon>Caulobacterales</taxon>
        <taxon>Caulobacteraceae</taxon>
        <taxon>Brevundimonas</taxon>
    </lineage>
</organism>
<dbReference type="InterPro" id="IPR037401">
    <property type="entry name" value="SnoaL-like"/>
</dbReference>
<comment type="caution">
    <text evidence="2">The sequence shown here is derived from an EMBL/GenBank/DDBJ whole genome shotgun (WGS) entry which is preliminary data.</text>
</comment>
<accession>A0A7W9FWW6</accession>
<evidence type="ECO:0000313" key="2">
    <source>
        <dbReference type="EMBL" id="MBB5773090.1"/>
    </source>
</evidence>
<dbReference type="Pfam" id="PF12680">
    <property type="entry name" value="SnoaL_2"/>
    <property type="match status" value="1"/>
</dbReference>
<evidence type="ECO:0000259" key="1">
    <source>
        <dbReference type="Pfam" id="PF12680"/>
    </source>
</evidence>
<protein>
    <recommendedName>
        <fullName evidence="1">SnoaL-like domain-containing protein</fullName>
    </recommendedName>
</protein>
<dbReference type="RefSeq" id="WP_184280243.1">
    <property type="nucleotide sequence ID" value="NZ_JACHLJ010000005.1"/>
</dbReference>
<feature type="domain" description="SnoaL-like" evidence="1">
    <location>
        <begin position="10"/>
        <end position="93"/>
    </location>
</feature>
<dbReference type="SUPFAM" id="SSF54427">
    <property type="entry name" value="NTF2-like"/>
    <property type="match status" value="1"/>
</dbReference>
<dbReference type="AlphaFoldDB" id="A0A7W9FWW6"/>
<evidence type="ECO:0000313" key="3">
    <source>
        <dbReference type="Proteomes" id="UP000556201"/>
    </source>
</evidence>
<dbReference type="Gene3D" id="3.10.450.50">
    <property type="match status" value="1"/>
</dbReference>
<dbReference type="InterPro" id="IPR032710">
    <property type="entry name" value="NTF2-like_dom_sf"/>
</dbReference>
<dbReference type="Proteomes" id="UP000556201">
    <property type="component" value="Unassembled WGS sequence"/>
</dbReference>
<gene>
    <name evidence="2" type="ORF">HNP47_003112</name>
</gene>
<proteinExistence type="predicted"/>
<dbReference type="EMBL" id="JACHLJ010000005">
    <property type="protein sequence ID" value="MBB5773090.1"/>
    <property type="molecule type" value="Genomic_DNA"/>
</dbReference>